<dbReference type="PANTHER" id="PTHR35391">
    <property type="entry name" value="C2H2-TYPE DOMAIN-CONTAINING PROTEIN-RELATED"/>
    <property type="match status" value="1"/>
</dbReference>
<dbReference type="Pfam" id="PF26082">
    <property type="entry name" value="zf-C2H2_AcuF"/>
    <property type="match status" value="1"/>
</dbReference>
<dbReference type="EMBL" id="JAULSV010000005">
    <property type="protein sequence ID" value="KAK0644432.1"/>
    <property type="molecule type" value="Genomic_DNA"/>
</dbReference>
<accession>A0AA39Y1S7</accession>
<evidence type="ECO:0000259" key="3">
    <source>
        <dbReference type="Pfam" id="PF26082"/>
    </source>
</evidence>
<evidence type="ECO:0000256" key="2">
    <source>
        <dbReference type="SAM" id="MobiDB-lite"/>
    </source>
</evidence>
<feature type="region of interest" description="Disordered" evidence="2">
    <location>
        <begin position="254"/>
        <end position="278"/>
    </location>
</feature>
<dbReference type="Pfam" id="PF26118">
    <property type="entry name" value="DUF8035"/>
    <property type="match status" value="1"/>
</dbReference>
<feature type="coiled-coil region" evidence="1">
    <location>
        <begin position="71"/>
        <end position="98"/>
    </location>
</feature>
<evidence type="ECO:0000256" key="1">
    <source>
        <dbReference type="SAM" id="Coils"/>
    </source>
</evidence>
<comment type="caution">
    <text evidence="5">The sequence shown here is derived from an EMBL/GenBank/DDBJ whole genome shotgun (WGS) entry which is preliminary data.</text>
</comment>
<gene>
    <name evidence="5" type="ORF">B0T16DRAFT_196787</name>
</gene>
<dbReference type="PANTHER" id="PTHR35391:SF7">
    <property type="entry name" value="C2H2-TYPE DOMAIN-CONTAINING PROTEIN"/>
    <property type="match status" value="1"/>
</dbReference>
<keyword evidence="6" id="KW-1185">Reference proteome</keyword>
<feature type="region of interest" description="Disordered" evidence="2">
    <location>
        <begin position="750"/>
        <end position="849"/>
    </location>
</feature>
<feature type="compositionally biased region" description="Basic and acidic residues" evidence="2">
    <location>
        <begin position="758"/>
        <end position="799"/>
    </location>
</feature>
<dbReference type="Proteomes" id="UP001174936">
    <property type="component" value="Unassembled WGS sequence"/>
</dbReference>
<reference evidence="5" key="1">
    <citation type="submission" date="2023-06" db="EMBL/GenBank/DDBJ databases">
        <title>Genome-scale phylogeny and comparative genomics of the fungal order Sordariales.</title>
        <authorList>
            <consortium name="Lawrence Berkeley National Laboratory"/>
            <person name="Hensen N."/>
            <person name="Bonometti L."/>
            <person name="Westerberg I."/>
            <person name="Brannstrom I.O."/>
            <person name="Guillou S."/>
            <person name="Cros-Aarteil S."/>
            <person name="Calhoun S."/>
            <person name="Haridas S."/>
            <person name="Kuo A."/>
            <person name="Mondo S."/>
            <person name="Pangilinan J."/>
            <person name="Riley R."/>
            <person name="Labutti K."/>
            <person name="Andreopoulos B."/>
            <person name="Lipzen A."/>
            <person name="Chen C."/>
            <person name="Yanf M."/>
            <person name="Daum C."/>
            <person name="Ng V."/>
            <person name="Clum A."/>
            <person name="Steindorff A."/>
            <person name="Ohm R."/>
            <person name="Martin F."/>
            <person name="Silar P."/>
            <person name="Natvig D."/>
            <person name="Lalanne C."/>
            <person name="Gautier V."/>
            <person name="Ament-Velasquez S.L."/>
            <person name="Kruys A."/>
            <person name="Hutchinson M.I."/>
            <person name="Powell A.J."/>
            <person name="Barry K."/>
            <person name="Miller A.N."/>
            <person name="Grigoriev I.V."/>
            <person name="Debuchy R."/>
            <person name="Gladieux P."/>
            <person name="Thoren M.H."/>
            <person name="Johannesson H."/>
        </authorList>
    </citation>
    <scope>NUCLEOTIDE SEQUENCE</scope>
    <source>
        <strain evidence="5">SMH2532-1</strain>
    </source>
</reference>
<name>A0AA39Y1S7_9PEZI</name>
<dbReference type="InterPro" id="IPR058348">
    <property type="entry name" value="DUF8035"/>
</dbReference>
<organism evidence="5 6">
    <name type="scientific">Cercophora newfieldiana</name>
    <dbReference type="NCBI Taxonomy" id="92897"/>
    <lineage>
        <taxon>Eukaryota</taxon>
        <taxon>Fungi</taxon>
        <taxon>Dikarya</taxon>
        <taxon>Ascomycota</taxon>
        <taxon>Pezizomycotina</taxon>
        <taxon>Sordariomycetes</taxon>
        <taxon>Sordariomycetidae</taxon>
        <taxon>Sordariales</taxon>
        <taxon>Lasiosphaeriaceae</taxon>
        <taxon>Cercophora</taxon>
    </lineage>
</organism>
<feature type="domain" description="Oxidoreductase acuF-like C2H2 type zinc-finger" evidence="3">
    <location>
        <begin position="332"/>
        <end position="357"/>
    </location>
</feature>
<feature type="region of interest" description="Disordered" evidence="2">
    <location>
        <begin position="618"/>
        <end position="684"/>
    </location>
</feature>
<dbReference type="InterPro" id="IPR058925">
    <property type="entry name" value="zf-C2H2_AcuF"/>
</dbReference>
<proteinExistence type="predicted"/>
<evidence type="ECO:0000259" key="4">
    <source>
        <dbReference type="Pfam" id="PF26118"/>
    </source>
</evidence>
<feature type="compositionally biased region" description="Basic and acidic residues" evidence="2">
    <location>
        <begin position="670"/>
        <end position="684"/>
    </location>
</feature>
<feature type="region of interest" description="Disordered" evidence="2">
    <location>
        <begin position="918"/>
        <end position="945"/>
    </location>
</feature>
<sequence>MDVAAPIATRVGSVERRFSAILDRLDSRDGNEDVAVAEAPVADVRDKFRLWAGNIGARNPPESSFSLESRLATADELLEQVENLIADLEDALEDLAEIVTGNRENRTIHSADLVGGPEVPDRDEAHDILDVASECIRGLLRISILIRKATPRDRFAKAAQTSSAKSNPFIDQFDINHVAERYPKLKTSEAKWICERLGRAITKRRQFLRYSRQHRLRIAGDVDPTEEVEEEKATESLLARNAFVVSHDATGKSVYSPAAPRTGSVSEGAHTRPSTKASTLDVTKLARLELGELQDDSRSYVSASSSFQITGSSEDALRLPTLLEVSKGEPMFECPFCFGIQTISKELEWRKHAFYDLRAYVCTLGGPECENCLFGDSRAWFDHEMQCHRKAWVCIICQAGPFKAPEEMQRHAARRHRDVLNHESQIKVLAEASQRSVDAIPAQECPFCDEWAESIKASTPAPEGVDASSMVVTVDPTQFRRHLSYHQEQLALFAIPRTTHDDIHAHGEENSLSGGLSSHSLELHAENEETDPDAEGHIWLTDPPLLDAAARGNLEEVESLLKAGADPMARGETWADLWDAARAFQDPSSALGVGEYVQEVIRLANLYHRPGWGDVFLENPEPAGLHPDQLNANKQGDDETRDGPNVIKTNHPSRDHNTRSSWSGTSEAADSSRGRPLKSMDDQEHQYEYTRPASLARYDLENTGKPTFHRREELDKYYQSKVLDFLEDQDQERYYQDPKLGRDWFESRQRYRAPSQEWDGRQEREAARVRERYRSREREIPRRILVDPPTEEHSTDKGKSPTGPAAKPPPVKGILKKPTPQFPEEPNPIREGVAPHKEDKKKLDVPPGARWTKISRKMVNPEALTIGKERFEVRDDFVIVLRVLSKEEIQAYASATAQLRERRRRELSQKKVLNDWEIVENEDADDERRRHRQERLSKMGAKKGA</sequence>
<evidence type="ECO:0000313" key="6">
    <source>
        <dbReference type="Proteomes" id="UP001174936"/>
    </source>
</evidence>
<feature type="compositionally biased region" description="Polar residues" evidence="2">
    <location>
        <begin position="659"/>
        <end position="669"/>
    </location>
</feature>
<feature type="compositionally biased region" description="Basic and acidic residues" evidence="2">
    <location>
        <begin position="833"/>
        <end position="844"/>
    </location>
</feature>
<evidence type="ECO:0000313" key="5">
    <source>
        <dbReference type="EMBL" id="KAK0644432.1"/>
    </source>
</evidence>
<keyword evidence="1" id="KW-0175">Coiled coil</keyword>
<protein>
    <recommendedName>
        <fullName evidence="7">Ankyrin repeat protein</fullName>
    </recommendedName>
</protein>
<evidence type="ECO:0008006" key="7">
    <source>
        <dbReference type="Google" id="ProtNLM"/>
    </source>
</evidence>
<dbReference type="AlphaFoldDB" id="A0AA39Y1S7"/>
<feature type="domain" description="DUF8035" evidence="4">
    <location>
        <begin position="849"/>
        <end position="902"/>
    </location>
</feature>